<dbReference type="CDD" id="cd08993">
    <property type="entry name" value="GH130"/>
    <property type="match status" value="1"/>
</dbReference>
<comment type="similarity">
    <text evidence="3">Belongs to the glycosyl hydrolase 130 family.</text>
</comment>
<keyword evidence="2" id="KW-0808">Transferase</keyword>
<dbReference type="Proteomes" id="UP000557872">
    <property type="component" value="Unassembled WGS sequence"/>
</dbReference>
<keyword evidence="1" id="KW-0328">Glycosyltransferase</keyword>
<organism evidence="4 5">
    <name type="scientific">Oceaniferula marina</name>
    <dbReference type="NCBI Taxonomy" id="2748318"/>
    <lineage>
        <taxon>Bacteria</taxon>
        <taxon>Pseudomonadati</taxon>
        <taxon>Verrucomicrobiota</taxon>
        <taxon>Verrucomicrobiia</taxon>
        <taxon>Verrucomicrobiales</taxon>
        <taxon>Verrucomicrobiaceae</taxon>
        <taxon>Oceaniferula</taxon>
    </lineage>
</organism>
<accession>A0A851GLU6</accession>
<dbReference type="Gene3D" id="2.115.10.20">
    <property type="entry name" value="Glycosyl hydrolase domain, family 43"/>
    <property type="match status" value="1"/>
</dbReference>
<protein>
    <submittedName>
        <fullName evidence="4">Glycoside hydrolase family 130 protein</fullName>
    </submittedName>
</protein>
<dbReference type="SUPFAM" id="SSF75005">
    <property type="entry name" value="Arabinanase/levansucrase/invertase"/>
    <property type="match status" value="1"/>
</dbReference>
<evidence type="ECO:0000256" key="2">
    <source>
        <dbReference type="ARBA" id="ARBA00022679"/>
    </source>
</evidence>
<gene>
    <name evidence="4" type="ORF">HW115_10980</name>
</gene>
<dbReference type="InterPro" id="IPR007184">
    <property type="entry name" value="Mannoside_phosphorylase"/>
</dbReference>
<keyword evidence="5" id="KW-1185">Reference proteome</keyword>
<dbReference type="EMBL" id="JACBAZ010000004">
    <property type="protein sequence ID" value="NWK56135.1"/>
    <property type="molecule type" value="Genomic_DNA"/>
</dbReference>
<evidence type="ECO:0000256" key="3">
    <source>
        <dbReference type="ARBA" id="ARBA00024356"/>
    </source>
</evidence>
<name>A0A851GLU6_9BACT</name>
<dbReference type="GO" id="GO:0016757">
    <property type="term" value="F:glycosyltransferase activity"/>
    <property type="evidence" value="ECO:0007669"/>
    <property type="project" value="UniProtKB-KW"/>
</dbReference>
<evidence type="ECO:0000256" key="1">
    <source>
        <dbReference type="ARBA" id="ARBA00022676"/>
    </source>
</evidence>
<comment type="caution">
    <text evidence="4">The sequence shown here is derived from an EMBL/GenBank/DDBJ whole genome shotgun (WGS) entry which is preliminary data.</text>
</comment>
<dbReference type="AlphaFoldDB" id="A0A851GLU6"/>
<evidence type="ECO:0000313" key="4">
    <source>
        <dbReference type="EMBL" id="NWK56135.1"/>
    </source>
</evidence>
<dbReference type="RefSeq" id="WP_178932830.1">
    <property type="nucleotide sequence ID" value="NZ_JACBAZ010000004.1"/>
</dbReference>
<dbReference type="PANTHER" id="PTHR34106">
    <property type="entry name" value="GLYCOSIDASE"/>
    <property type="match status" value="1"/>
</dbReference>
<dbReference type="GO" id="GO:0016787">
    <property type="term" value="F:hydrolase activity"/>
    <property type="evidence" value="ECO:0007669"/>
    <property type="project" value="UniProtKB-KW"/>
</dbReference>
<dbReference type="InterPro" id="IPR023296">
    <property type="entry name" value="Glyco_hydro_beta-prop_sf"/>
</dbReference>
<proteinExistence type="inferred from homology"/>
<reference evidence="4 5" key="1">
    <citation type="submission" date="2020-07" db="EMBL/GenBank/DDBJ databases">
        <title>Roseicoccus Jingziensis gen. nov., sp. nov., isolated from coastal seawater.</title>
        <authorList>
            <person name="Feng X."/>
        </authorList>
    </citation>
    <scope>NUCLEOTIDE SEQUENCE [LARGE SCALE GENOMIC DNA]</scope>
    <source>
        <strain evidence="4 5">N1E253</strain>
    </source>
</reference>
<dbReference type="PIRSF" id="PIRSF016202">
    <property type="entry name" value="PH1107"/>
    <property type="match status" value="1"/>
</dbReference>
<sequence length="327" mass="36540">MIRHPHNPILSRADIQSEHPLLRDPSSVFNPGAVFFNGRYRLMLRTQSRSRETFFVPATSSDGIRFDVQTEPLQIGNLPAIPKVHHAYDARLSVIDGRCYMMYAVDLDDRCTLALAVSDDFQTFEFLGYTSGTYADTRNGVIFPEKINGKYLRLERPNLPQEPGNPTSGDMITISESDNLLRWNHRGDVMAGRWRFWDERIGAGPPPLKTKHGWLLIYHGVATHFASSQIYQAGAALLDLHDPKHVLARTRLNILEPRENYELTGQVPNVVFPSGCIPESTEPDGSIADDTQLNIYYGAADTSIGLATTTVQELIHACYFPDGEPGA</sequence>
<dbReference type="Pfam" id="PF04041">
    <property type="entry name" value="Glyco_hydro_130"/>
    <property type="match status" value="1"/>
</dbReference>
<dbReference type="PANTHER" id="PTHR34106:SF1">
    <property type="entry name" value="1,4-BETA-MANNOSYL-N-ACETYLGLUCOSAMINE PHOSPHORYLASE"/>
    <property type="match status" value="1"/>
</dbReference>
<keyword evidence="4" id="KW-0378">Hydrolase</keyword>
<evidence type="ECO:0000313" key="5">
    <source>
        <dbReference type="Proteomes" id="UP000557872"/>
    </source>
</evidence>